<evidence type="ECO:0000313" key="6">
    <source>
        <dbReference type="Proteomes" id="UP001203512"/>
    </source>
</evidence>
<dbReference type="Proteomes" id="UP001203512">
    <property type="component" value="Unassembled WGS sequence"/>
</dbReference>
<reference evidence="5 6" key="1">
    <citation type="submission" date="2022-04" db="EMBL/GenBank/DDBJ databases">
        <authorList>
            <person name="Huq M.A."/>
        </authorList>
    </citation>
    <scope>NUCLEOTIDE SEQUENCE [LARGE SCALE GENOMIC DNA]</scope>
    <source>
        <strain evidence="5 6">MAH-33</strain>
    </source>
</reference>
<organism evidence="5 6">
    <name type="scientific">Sphingobium agri</name>
    <dbReference type="NCBI Taxonomy" id="2933566"/>
    <lineage>
        <taxon>Bacteria</taxon>
        <taxon>Pseudomonadati</taxon>
        <taxon>Pseudomonadota</taxon>
        <taxon>Alphaproteobacteria</taxon>
        <taxon>Sphingomonadales</taxon>
        <taxon>Sphingomonadaceae</taxon>
        <taxon>Sphingobium</taxon>
    </lineage>
</organism>
<keyword evidence="6" id="KW-1185">Reference proteome</keyword>
<evidence type="ECO:0000256" key="3">
    <source>
        <dbReference type="SAM" id="MobiDB-lite"/>
    </source>
</evidence>
<sequence>MTKQGLAPRKAKAEKNATKIKPHSLRTDSEPNTLQTLQSELLSEREKLGQRAPGRARVDRIIEATIELLKEHKPADISIAMIADHGGITRTSIYSHFASVDEILGQIAIRFVQQTGVEVERYVRRRKPQSLEQLVTLMIKGIQNYFNQPNPAKPGALARHIPFESRHLVRDFDKVAALPYHTLWHTGWSIEPLSEEDPFRTLVIIQSAIFEASIQQHGKITDLAVKQATEVALDFLARAEARYGAAPEEATATESRQEDRIMAAARTLAAHDDPAMLEMATAQIELLASTVTKLAAKPAPKRRKKV</sequence>
<evidence type="ECO:0000259" key="4">
    <source>
        <dbReference type="PROSITE" id="PS50977"/>
    </source>
</evidence>
<dbReference type="Gene3D" id="1.10.357.10">
    <property type="entry name" value="Tetracycline Repressor, domain 2"/>
    <property type="match status" value="1"/>
</dbReference>
<gene>
    <name evidence="5" type="ORF">MU848_00380</name>
</gene>
<evidence type="ECO:0000256" key="2">
    <source>
        <dbReference type="PROSITE-ProRule" id="PRU00335"/>
    </source>
</evidence>
<dbReference type="Pfam" id="PF00440">
    <property type="entry name" value="TetR_N"/>
    <property type="match status" value="1"/>
</dbReference>
<dbReference type="PROSITE" id="PS50977">
    <property type="entry name" value="HTH_TETR_2"/>
    <property type="match status" value="1"/>
</dbReference>
<evidence type="ECO:0000256" key="1">
    <source>
        <dbReference type="ARBA" id="ARBA00023125"/>
    </source>
</evidence>
<name>A0ABT0DSD4_9SPHN</name>
<dbReference type="SUPFAM" id="SSF46689">
    <property type="entry name" value="Homeodomain-like"/>
    <property type="match status" value="1"/>
</dbReference>
<proteinExistence type="predicted"/>
<protein>
    <submittedName>
        <fullName evidence="5">TetR/AcrR family transcriptional regulator</fullName>
    </submittedName>
</protein>
<accession>A0ABT0DSD4</accession>
<dbReference type="InterPro" id="IPR009057">
    <property type="entry name" value="Homeodomain-like_sf"/>
</dbReference>
<keyword evidence="1 2" id="KW-0238">DNA-binding</keyword>
<dbReference type="EMBL" id="JALKHS010000002">
    <property type="protein sequence ID" value="MCK0530033.1"/>
    <property type="molecule type" value="Genomic_DNA"/>
</dbReference>
<comment type="caution">
    <text evidence="5">The sequence shown here is derived from an EMBL/GenBank/DDBJ whole genome shotgun (WGS) entry which is preliminary data.</text>
</comment>
<evidence type="ECO:0000313" key="5">
    <source>
        <dbReference type="EMBL" id="MCK0530033.1"/>
    </source>
</evidence>
<dbReference type="InterPro" id="IPR001647">
    <property type="entry name" value="HTH_TetR"/>
</dbReference>
<feature type="region of interest" description="Disordered" evidence="3">
    <location>
        <begin position="1"/>
        <end position="33"/>
    </location>
</feature>
<feature type="DNA-binding region" description="H-T-H motif" evidence="2">
    <location>
        <begin position="78"/>
        <end position="97"/>
    </location>
</feature>
<dbReference type="RefSeq" id="WP_247229455.1">
    <property type="nucleotide sequence ID" value="NZ_JALKHS010000002.1"/>
</dbReference>
<feature type="domain" description="HTH tetR-type" evidence="4">
    <location>
        <begin position="55"/>
        <end position="115"/>
    </location>
</feature>